<dbReference type="AlphaFoldDB" id="A0A6B3N1B8"/>
<evidence type="ECO:0000256" key="4">
    <source>
        <dbReference type="ARBA" id="ARBA00023125"/>
    </source>
</evidence>
<dbReference type="SUPFAM" id="SSF88659">
    <property type="entry name" value="Sigma3 and sigma4 domains of RNA polymerase sigma factors"/>
    <property type="match status" value="1"/>
</dbReference>
<dbReference type="PANTHER" id="PTHR43133">
    <property type="entry name" value="RNA POLYMERASE ECF-TYPE SIGMA FACTO"/>
    <property type="match status" value="1"/>
</dbReference>
<evidence type="ECO:0000259" key="6">
    <source>
        <dbReference type="Pfam" id="PF04542"/>
    </source>
</evidence>
<dbReference type="GO" id="GO:0003677">
    <property type="term" value="F:DNA binding"/>
    <property type="evidence" value="ECO:0007669"/>
    <property type="project" value="UniProtKB-KW"/>
</dbReference>
<evidence type="ECO:0000256" key="3">
    <source>
        <dbReference type="ARBA" id="ARBA00023082"/>
    </source>
</evidence>
<dbReference type="Pfam" id="PF08281">
    <property type="entry name" value="Sigma70_r4_2"/>
    <property type="match status" value="1"/>
</dbReference>
<keyword evidence="4" id="KW-0238">DNA-binding</keyword>
<dbReference type="GO" id="GO:0006352">
    <property type="term" value="P:DNA-templated transcription initiation"/>
    <property type="evidence" value="ECO:0007669"/>
    <property type="project" value="InterPro"/>
</dbReference>
<sequence>MQSSDIRCNSDGALTQTVPEDIVSEFWQQWQELQDPLYRCCLKLMNFNSTDAEDALSQAMLKAWEKVQKYAEKIDNLKAWLMQLTRNLCIDTIRQRSLGAAGVESLEWVGATENIETAIAVDTPEKALETEEKATVIKQAIASLPERLRNSFILHFYQQRTHTEIAEEQGITYDNVCKRISLARKLLKEKLSGYFRGTDREVATVGSLMWSTPGETTEKLQKRELDAKKALDSEITLLEGKAVESTSTPASADLNTPDLTLVHAPSAQSGAKGTEGVAANSIAIPPRNQKLVGDGDSNGQNLEGIKELKGVSSSNPNPPKVIAFLKRRWLVFTFGTGERNFAWDLNSPCLERLRVWSVCLLISPRLFSLTPLGL</sequence>
<dbReference type="CDD" id="cd06171">
    <property type="entry name" value="Sigma70_r4"/>
    <property type="match status" value="1"/>
</dbReference>
<protein>
    <submittedName>
        <fullName evidence="8">Sigma-70 family RNA polymerase sigma factor</fullName>
    </submittedName>
</protein>
<evidence type="ECO:0000256" key="1">
    <source>
        <dbReference type="ARBA" id="ARBA00010641"/>
    </source>
</evidence>
<dbReference type="InterPro" id="IPR039425">
    <property type="entry name" value="RNA_pol_sigma-70-like"/>
</dbReference>
<dbReference type="InterPro" id="IPR013324">
    <property type="entry name" value="RNA_pol_sigma_r3/r4-like"/>
</dbReference>
<evidence type="ECO:0000256" key="2">
    <source>
        <dbReference type="ARBA" id="ARBA00023015"/>
    </source>
</evidence>
<dbReference type="PANTHER" id="PTHR43133:SF8">
    <property type="entry name" value="RNA POLYMERASE SIGMA FACTOR HI_1459-RELATED"/>
    <property type="match status" value="1"/>
</dbReference>
<dbReference type="Gene3D" id="1.10.10.10">
    <property type="entry name" value="Winged helix-like DNA-binding domain superfamily/Winged helix DNA-binding domain"/>
    <property type="match status" value="1"/>
</dbReference>
<feature type="domain" description="RNA polymerase sigma factor 70 region 4 type 2" evidence="7">
    <location>
        <begin position="137"/>
        <end position="187"/>
    </location>
</feature>
<dbReference type="InterPro" id="IPR036388">
    <property type="entry name" value="WH-like_DNA-bd_sf"/>
</dbReference>
<evidence type="ECO:0000259" key="7">
    <source>
        <dbReference type="Pfam" id="PF08281"/>
    </source>
</evidence>
<dbReference type="InterPro" id="IPR013249">
    <property type="entry name" value="RNA_pol_sigma70_r4_t2"/>
</dbReference>
<feature type="domain" description="RNA polymerase sigma-70 region 2" evidence="6">
    <location>
        <begin position="31"/>
        <end position="97"/>
    </location>
</feature>
<comment type="similarity">
    <text evidence="1">Belongs to the sigma-70 factor family. ECF subfamily.</text>
</comment>
<dbReference type="EMBL" id="JAAHFQ010000103">
    <property type="protein sequence ID" value="NER27466.1"/>
    <property type="molecule type" value="Genomic_DNA"/>
</dbReference>
<reference evidence="8" key="1">
    <citation type="submission" date="2019-11" db="EMBL/GenBank/DDBJ databases">
        <title>Genomic insights into an expanded diversity of filamentous marine cyanobacteria reveals the extraordinary biosynthetic potential of Moorea and Okeania.</title>
        <authorList>
            <person name="Ferreira Leao T."/>
            <person name="Wang M."/>
            <person name="Moss N."/>
            <person name="Da Silva R."/>
            <person name="Sanders J."/>
            <person name="Nurk S."/>
            <person name="Gurevich A."/>
            <person name="Humphrey G."/>
            <person name="Reher R."/>
            <person name="Zhu Q."/>
            <person name="Belda-Ferre P."/>
            <person name="Glukhov E."/>
            <person name="Rex R."/>
            <person name="Dorrestein P.C."/>
            <person name="Knight R."/>
            <person name="Pevzner P."/>
            <person name="Gerwick W.H."/>
            <person name="Gerwick L."/>
        </authorList>
    </citation>
    <scope>NUCLEOTIDE SEQUENCE</scope>
    <source>
        <strain evidence="8">SIO1C4</strain>
    </source>
</reference>
<dbReference type="SUPFAM" id="SSF88946">
    <property type="entry name" value="Sigma2 domain of RNA polymerase sigma factors"/>
    <property type="match status" value="1"/>
</dbReference>
<dbReference type="Pfam" id="PF04542">
    <property type="entry name" value="Sigma70_r2"/>
    <property type="match status" value="1"/>
</dbReference>
<gene>
    <name evidence="8" type="ORF">F6J89_07490</name>
</gene>
<keyword evidence="2" id="KW-0805">Transcription regulation</keyword>
<comment type="caution">
    <text evidence="8">The sequence shown here is derived from an EMBL/GenBank/DDBJ whole genome shotgun (WGS) entry which is preliminary data.</text>
</comment>
<evidence type="ECO:0000313" key="8">
    <source>
        <dbReference type="EMBL" id="NER27466.1"/>
    </source>
</evidence>
<evidence type="ECO:0000256" key="5">
    <source>
        <dbReference type="ARBA" id="ARBA00023163"/>
    </source>
</evidence>
<organism evidence="8">
    <name type="scientific">Symploca sp. SIO1C4</name>
    <dbReference type="NCBI Taxonomy" id="2607765"/>
    <lineage>
        <taxon>Bacteria</taxon>
        <taxon>Bacillati</taxon>
        <taxon>Cyanobacteriota</taxon>
        <taxon>Cyanophyceae</taxon>
        <taxon>Coleofasciculales</taxon>
        <taxon>Coleofasciculaceae</taxon>
        <taxon>Symploca</taxon>
    </lineage>
</organism>
<name>A0A6B3N1B8_9CYAN</name>
<dbReference type="NCBIfam" id="TIGR02937">
    <property type="entry name" value="sigma70-ECF"/>
    <property type="match status" value="1"/>
</dbReference>
<proteinExistence type="inferred from homology"/>
<accession>A0A6B3N1B8</accession>
<dbReference type="InterPro" id="IPR013325">
    <property type="entry name" value="RNA_pol_sigma_r2"/>
</dbReference>
<keyword evidence="3" id="KW-0731">Sigma factor</keyword>
<dbReference type="InterPro" id="IPR014284">
    <property type="entry name" value="RNA_pol_sigma-70_dom"/>
</dbReference>
<dbReference type="InterPro" id="IPR007627">
    <property type="entry name" value="RNA_pol_sigma70_r2"/>
</dbReference>
<dbReference type="GO" id="GO:0016987">
    <property type="term" value="F:sigma factor activity"/>
    <property type="evidence" value="ECO:0007669"/>
    <property type="project" value="UniProtKB-KW"/>
</dbReference>
<keyword evidence="5" id="KW-0804">Transcription</keyword>
<dbReference type="Gene3D" id="1.10.1740.10">
    <property type="match status" value="1"/>
</dbReference>